<evidence type="ECO:0000256" key="2">
    <source>
        <dbReference type="ARBA" id="ARBA00012483"/>
    </source>
</evidence>
<evidence type="ECO:0000256" key="4">
    <source>
        <dbReference type="ARBA" id="ARBA00022723"/>
    </source>
</evidence>
<evidence type="ECO:0000256" key="9">
    <source>
        <dbReference type="SAM" id="Phobius"/>
    </source>
</evidence>
<dbReference type="Gene3D" id="3.30.40.10">
    <property type="entry name" value="Zinc/RING finger domain, C3HC4 (zinc finger)"/>
    <property type="match status" value="1"/>
</dbReference>
<dbReference type="PROSITE" id="PS50089">
    <property type="entry name" value="ZF_RING_2"/>
    <property type="match status" value="1"/>
</dbReference>
<feature type="transmembrane region" description="Helical" evidence="9">
    <location>
        <begin position="123"/>
        <end position="147"/>
    </location>
</feature>
<evidence type="ECO:0000313" key="11">
    <source>
        <dbReference type="EMBL" id="CAG9315547.1"/>
    </source>
</evidence>
<reference evidence="11" key="1">
    <citation type="submission" date="2021-09" db="EMBL/GenBank/DDBJ databases">
        <authorList>
            <consortium name="AG Swart"/>
            <person name="Singh M."/>
            <person name="Singh A."/>
            <person name="Seah K."/>
            <person name="Emmerich C."/>
        </authorList>
    </citation>
    <scope>NUCLEOTIDE SEQUENCE</scope>
    <source>
        <strain evidence="11">ATCC30299</strain>
    </source>
</reference>
<proteinExistence type="predicted"/>
<gene>
    <name evidence="11" type="ORF">BSTOLATCC_MIC14301</name>
</gene>
<evidence type="ECO:0000256" key="5">
    <source>
        <dbReference type="ARBA" id="ARBA00022771"/>
    </source>
</evidence>
<keyword evidence="4" id="KW-0479">Metal-binding</keyword>
<keyword evidence="9" id="KW-1133">Transmembrane helix</keyword>
<feature type="transmembrane region" description="Helical" evidence="9">
    <location>
        <begin position="21"/>
        <end position="42"/>
    </location>
</feature>
<keyword evidence="9" id="KW-0812">Transmembrane</keyword>
<dbReference type="Proteomes" id="UP001162131">
    <property type="component" value="Unassembled WGS sequence"/>
</dbReference>
<dbReference type="EC" id="2.3.2.27" evidence="2"/>
<dbReference type="EMBL" id="CAJZBQ010000014">
    <property type="protein sequence ID" value="CAG9315547.1"/>
    <property type="molecule type" value="Genomic_DNA"/>
</dbReference>
<keyword evidence="6" id="KW-0833">Ubl conjugation pathway</keyword>
<dbReference type="Pfam" id="PF13639">
    <property type="entry name" value="zf-RING_2"/>
    <property type="match status" value="1"/>
</dbReference>
<comment type="caution">
    <text evidence="11">The sequence shown here is derived from an EMBL/GenBank/DDBJ whole genome shotgun (WGS) entry which is preliminary data.</text>
</comment>
<organism evidence="11 12">
    <name type="scientific">Blepharisma stoltei</name>
    <dbReference type="NCBI Taxonomy" id="1481888"/>
    <lineage>
        <taxon>Eukaryota</taxon>
        <taxon>Sar</taxon>
        <taxon>Alveolata</taxon>
        <taxon>Ciliophora</taxon>
        <taxon>Postciliodesmatophora</taxon>
        <taxon>Heterotrichea</taxon>
        <taxon>Heterotrichida</taxon>
        <taxon>Blepharismidae</taxon>
        <taxon>Blepharisma</taxon>
    </lineage>
</organism>
<protein>
    <recommendedName>
        <fullName evidence="2">RING-type E3 ubiquitin transferase</fullName>
        <ecNumber evidence="2">2.3.2.27</ecNumber>
    </recommendedName>
</protein>
<keyword evidence="3" id="KW-0808">Transferase</keyword>
<evidence type="ECO:0000256" key="7">
    <source>
        <dbReference type="ARBA" id="ARBA00022833"/>
    </source>
</evidence>
<accession>A0AAU9IQP8</accession>
<dbReference type="SUPFAM" id="SSF57850">
    <property type="entry name" value="RING/U-box"/>
    <property type="match status" value="1"/>
</dbReference>
<dbReference type="PANTHER" id="PTHR22937">
    <property type="entry name" value="E3 UBIQUITIN-PROTEIN LIGASE RNF165"/>
    <property type="match status" value="1"/>
</dbReference>
<sequence>MEVSSSQVLPGFPECQSREFLGLYLFYTLGKIIAITILLSLLPSDCGSLVDLFMIIYAIIEAYEFLFLCSLLARKCLHFHGRLSPYFVRSVQLSYECFRFVMVIALSSQLTSNPDYWDKPTGILATVFINIGFLKVLAGLVYTAMYFRQLRTLMADQAPQSYTLTKEQLEVYIKLPQREGLCSICLEDISPDAKCMVLPCDHNFHVKCLKDWVAVKGVCPMCRTRLI</sequence>
<dbReference type="GO" id="GO:0008270">
    <property type="term" value="F:zinc ion binding"/>
    <property type="evidence" value="ECO:0007669"/>
    <property type="project" value="UniProtKB-KW"/>
</dbReference>
<evidence type="ECO:0000256" key="6">
    <source>
        <dbReference type="ARBA" id="ARBA00022786"/>
    </source>
</evidence>
<keyword evidence="12" id="KW-1185">Reference proteome</keyword>
<feature type="domain" description="RING-type" evidence="10">
    <location>
        <begin position="182"/>
        <end position="223"/>
    </location>
</feature>
<keyword evidence="7" id="KW-0862">Zinc</keyword>
<dbReference type="InterPro" id="IPR045191">
    <property type="entry name" value="MBR1/2-like"/>
</dbReference>
<comment type="catalytic activity">
    <reaction evidence="1">
        <text>S-ubiquitinyl-[E2 ubiquitin-conjugating enzyme]-L-cysteine + [acceptor protein]-L-lysine = [E2 ubiquitin-conjugating enzyme]-L-cysteine + N(6)-ubiquitinyl-[acceptor protein]-L-lysine.</text>
        <dbReference type="EC" id="2.3.2.27"/>
    </reaction>
</comment>
<name>A0AAU9IQP8_9CILI</name>
<dbReference type="GO" id="GO:0061630">
    <property type="term" value="F:ubiquitin protein ligase activity"/>
    <property type="evidence" value="ECO:0007669"/>
    <property type="project" value="UniProtKB-EC"/>
</dbReference>
<evidence type="ECO:0000256" key="8">
    <source>
        <dbReference type="PROSITE-ProRule" id="PRU00175"/>
    </source>
</evidence>
<evidence type="ECO:0000256" key="1">
    <source>
        <dbReference type="ARBA" id="ARBA00000900"/>
    </source>
</evidence>
<feature type="transmembrane region" description="Helical" evidence="9">
    <location>
        <begin position="93"/>
        <end position="111"/>
    </location>
</feature>
<evidence type="ECO:0000259" key="10">
    <source>
        <dbReference type="PROSITE" id="PS50089"/>
    </source>
</evidence>
<dbReference type="InterPro" id="IPR001841">
    <property type="entry name" value="Znf_RING"/>
</dbReference>
<keyword evidence="9" id="KW-0472">Membrane</keyword>
<evidence type="ECO:0000256" key="3">
    <source>
        <dbReference type="ARBA" id="ARBA00022679"/>
    </source>
</evidence>
<evidence type="ECO:0000313" key="12">
    <source>
        <dbReference type="Proteomes" id="UP001162131"/>
    </source>
</evidence>
<keyword evidence="5 8" id="KW-0863">Zinc-finger</keyword>
<dbReference type="SMART" id="SM00184">
    <property type="entry name" value="RING"/>
    <property type="match status" value="1"/>
</dbReference>
<feature type="transmembrane region" description="Helical" evidence="9">
    <location>
        <begin position="54"/>
        <end position="73"/>
    </location>
</feature>
<dbReference type="InterPro" id="IPR013083">
    <property type="entry name" value="Znf_RING/FYVE/PHD"/>
</dbReference>
<dbReference type="PANTHER" id="PTHR22937:SF65">
    <property type="entry name" value="E3 UBIQUITIN-PROTEIN LIGASE ARK2C"/>
    <property type="match status" value="1"/>
</dbReference>
<dbReference type="AlphaFoldDB" id="A0AAU9IQP8"/>